<proteinExistence type="predicted"/>
<comment type="caution">
    <text evidence="1">The sequence shown here is derived from an EMBL/GenBank/DDBJ whole genome shotgun (WGS) entry which is preliminary data.</text>
</comment>
<reference evidence="1" key="2">
    <citation type="journal article" date="2022" name="New Phytol.">
        <title>Evolutionary transition to the ectomycorrhizal habit in the genomes of a hyperdiverse lineage of mushroom-forming fungi.</title>
        <authorList>
            <person name="Looney B."/>
            <person name="Miyauchi S."/>
            <person name="Morin E."/>
            <person name="Drula E."/>
            <person name="Courty P.E."/>
            <person name="Kohler A."/>
            <person name="Kuo A."/>
            <person name="LaButti K."/>
            <person name="Pangilinan J."/>
            <person name="Lipzen A."/>
            <person name="Riley R."/>
            <person name="Andreopoulos W."/>
            <person name="He G."/>
            <person name="Johnson J."/>
            <person name="Nolan M."/>
            <person name="Tritt A."/>
            <person name="Barry K.W."/>
            <person name="Grigoriev I.V."/>
            <person name="Nagy L.G."/>
            <person name="Hibbett D."/>
            <person name="Henrissat B."/>
            <person name="Matheny P.B."/>
            <person name="Labbe J."/>
            <person name="Martin F.M."/>
        </authorList>
    </citation>
    <scope>NUCLEOTIDE SEQUENCE</scope>
    <source>
        <strain evidence="1">FP105234-sp</strain>
    </source>
</reference>
<dbReference type="EMBL" id="MU275975">
    <property type="protein sequence ID" value="KAI0044657.1"/>
    <property type="molecule type" value="Genomic_DNA"/>
</dbReference>
<dbReference type="Proteomes" id="UP000814033">
    <property type="component" value="Unassembled WGS sequence"/>
</dbReference>
<evidence type="ECO:0000313" key="1">
    <source>
        <dbReference type="EMBL" id="KAI0044657.1"/>
    </source>
</evidence>
<evidence type="ECO:0000313" key="2">
    <source>
        <dbReference type="Proteomes" id="UP000814033"/>
    </source>
</evidence>
<name>A0ACB8RL89_9AGAM</name>
<accession>A0ACB8RL89</accession>
<keyword evidence="2" id="KW-1185">Reference proteome</keyword>
<reference evidence="1" key="1">
    <citation type="submission" date="2021-02" db="EMBL/GenBank/DDBJ databases">
        <authorList>
            <consortium name="DOE Joint Genome Institute"/>
            <person name="Ahrendt S."/>
            <person name="Looney B.P."/>
            <person name="Miyauchi S."/>
            <person name="Morin E."/>
            <person name="Drula E."/>
            <person name="Courty P.E."/>
            <person name="Chicoki N."/>
            <person name="Fauchery L."/>
            <person name="Kohler A."/>
            <person name="Kuo A."/>
            <person name="Labutti K."/>
            <person name="Pangilinan J."/>
            <person name="Lipzen A."/>
            <person name="Riley R."/>
            <person name="Andreopoulos W."/>
            <person name="He G."/>
            <person name="Johnson J."/>
            <person name="Barry K.W."/>
            <person name="Grigoriev I.V."/>
            <person name="Nagy L."/>
            <person name="Hibbett D."/>
            <person name="Henrissat B."/>
            <person name="Matheny P.B."/>
            <person name="Labbe J."/>
            <person name="Martin F."/>
        </authorList>
    </citation>
    <scope>NUCLEOTIDE SEQUENCE</scope>
    <source>
        <strain evidence="1">FP105234-sp</strain>
    </source>
</reference>
<protein>
    <submittedName>
        <fullName evidence="1">Uncharacterized protein</fullName>
    </submittedName>
</protein>
<organism evidence="1 2">
    <name type="scientific">Auriscalpium vulgare</name>
    <dbReference type="NCBI Taxonomy" id="40419"/>
    <lineage>
        <taxon>Eukaryota</taxon>
        <taxon>Fungi</taxon>
        <taxon>Dikarya</taxon>
        <taxon>Basidiomycota</taxon>
        <taxon>Agaricomycotina</taxon>
        <taxon>Agaricomycetes</taxon>
        <taxon>Russulales</taxon>
        <taxon>Auriscalpiaceae</taxon>
        <taxon>Auriscalpium</taxon>
    </lineage>
</organism>
<gene>
    <name evidence="1" type="ORF">FA95DRAFT_1583670</name>
</gene>
<sequence length="479" mass="53599">MAQPAYSISFNPQPPVVLGRKPRTLVLCFDGTTNEYGTKNTNVVKFYSLLSKDHIEDQMCYYQAGIGTYFKPGAVRPIFRWAASMLDKAFAWYLSQHVLDGYRFLMQNYNTGDKVCLFGFSRGAYTARALAGMLHKVGLLGRDNDEQLAFAYKIYASSTKANAKLAEGFKRTFSRDVPIEFVGVWDTVASVGVVLTRTLPFVATNTTIRTFRQALALDEHRALFRPNLYHRPVPTGEPASNSLITHAKNVPFDIKHVAHDIGLALENGRHKLVDRVEDLLYGEQDDGESLPSAEGYTTDVEEVWFAGCHCDVGGSAVRDDAPHALANIPLRWMVREVARAQCVLFDDAAFARLNIPTPGSTAVGTPVDDVAAEGSVAGAAAEAHQEDQRDAQDAVQPLHDELKRNPLWWILETLIPTKYDWQKSANEWITQWGFHWFSARWVPDGAKFHESVKLREADKKLHYKPRAQCRAKGSEVYVS</sequence>